<evidence type="ECO:0000313" key="10">
    <source>
        <dbReference type="Proteomes" id="UP000199017"/>
    </source>
</evidence>
<dbReference type="EMBL" id="FNDU01000007">
    <property type="protein sequence ID" value="SDI39246.1"/>
    <property type="molecule type" value="Genomic_DNA"/>
</dbReference>
<feature type="transmembrane region" description="Helical" evidence="7">
    <location>
        <begin position="142"/>
        <end position="163"/>
    </location>
</feature>
<feature type="transmembrane region" description="Helical" evidence="7">
    <location>
        <begin position="12"/>
        <end position="31"/>
    </location>
</feature>
<keyword evidence="5 7" id="KW-1133">Transmembrane helix</keyword>
<evidence type="ECO:0000256" key="1">
    <source>
        <dbReference type="ARBA" id="ARBA00004651"/>
    </source>
</evidence>
<evidence type="ECO:0000256" key="5">
    <source>
        <dbReference type="ARBA" id="ARBA00022989"/>
    </source>
</evidence>
<gene>
    <name evidence="9" type="ORF">SAMN05216352_10793</name>
</gene>
<reference evidence="9 10" key="1">
    <citation type="submission" date="2016-10" db="EMBL/GenBank/DDBJ databases">
        <authorList>
            <person name="de Groot N.N."/>
        </authorList>
    </citation>
    <scope>NUCLEOTIDE SEQUENCE [LARGE SCALE GENOMIC DNA]</scope>
    <source>
        <strain evidence="10">P4B,CCM 7963,CECT 7998,DSM 25260,IBRC-M 10614,KCTC 13821</strain>
    </source>
</reference>
<dbReference type="STRING" id="930129.SAMN05216352_10793"/>
<dbReference type="PROSITE" id="PS50928">
    <property type="entry name" value="ABC_TM1"/>
    <property type="match status" value="1"/>
</dbReference>
<evidence type="ECO:0000259" key="8">
    <source>
        <dbReference type="PROSITE" id="PS50928"/>
    </source>
</evidence>
<feature type="transmembrane region" description="Helical" evidence="7">
    <location>
        <begin position="227"/>
        <end position="252"/>
    </location>
</feature>
<proteinExistence type="inferred from homology"/>
<dbReference type="Pfam" id="PF00528">
    <property type="entry name" value="BPD_transp_1"/>
    <property type="match status" value="1"/>
</dbReference>
<dbReference type="SUPFAM" id="SSF161098">
    <property type="entry name" value="MetI-like"/>
    <property type="match status" value="1"/>
</dbReference>
<dbReference type="AlphaFoldDB" id="A0A1G8K6W5"/>
<comment type="similarity">
    <text evidence="7">Belongs to the binding-protein-dependent transport system permease family.</text>
</comment>
<dbReference type="GO" id="GO:0055085">
    <property type="term" value="P:transmembrane transport"/>
    <property type="evidence" value="ECO:0007669"/>
    <property type="project" value="InterPro"/>
</dbReference>
<dbReference type="RefSeq" id="WP_091585521.1">
    <property type="nucleotide sequence ID" value="NZ_FNDU01000007.1"/>
</dbReference>
<dbReference type="InterPro" id="IPR000515">
    <property type="entry name" value="MetI-like"/>
</dbReference>
<keyword evidence="6 7" id="KW-0472">Membrane</keyword>
<dbReference type="CDD" id="cd06261">
    <property type="entry name" value="TM_PBP2"/>
    <property type="match status" value="1"/>
</dbReference>
<organism evidence="9 10">
    <name type="scientific">Alteribacillus bidgolensis</name>
    <dbReference type="NCBI Taxonomy" id="930129"/>
    <lineage>
        <taxon>Bacteria</taxon>
        <taxon>Bacillati</taxon>
        <taxon>Bacillota</taxon>
        <taxon>Bacilli</taxon>
        <taxon>Bacillales</taxon>
        <taxon>Bacillaceae</taxon>
        <taxon>Alteribacillus</taxon>
    </lineage>
</organism>
<dbReference type="OrthoDB" id="9773683at2"/>
<keyword evidence="3" id="KW-1003">Cell membrane</keyword>
<dbReference type="InterPro" id="IPR045621">
    <property type="entry name" value="BPD_transp_1_N"/>
</dbReference>
<dbReference type="InterPro" id="IPR035906">
    <property type="entry name" value="MetI-like_sf"/>
</dbReference>
<keyword evidence="10" id="KW-1185">Reference proteome</keyword>
<evidence type="ECO:0000256" key="7">
    <source>
        <dbReference type="RuleBase" id="RU363032"/>
    </source>
</evidence>
<sequence>MSNYIRRRIIQLLPVMFIIVFIVYCLVYLAGDPVLLMLPENATEEDIARMRAALNLDQPFYIQFFTYISNVIQGDFGDSFRYNQPALGLVLERLPATIELAVASMIVAIGIAIPLGVWSALKRNSITDVFITGGTVLGQAMPNFWLGIMLILIFAVNLQILPVSGTGSYAHLVLPAITLGTGIAAQIARLTRSSMLETLNQDYIRTAKSNGINRFSIVYFHAFRNSLIPVVTITAMQTNALIGGALVTEMIFAWPGLGQLLIQAIHARDMAIVQASVFIIAIIVILMNFIADILYKVLDPRIDYK</sequence>
<feature type="transmembrane region" description="Helical" evidence="7">
    <location>
        <begin position="100"/>
        <end position="121"/>
    </location>
</feature>
<evidence type="ECO:0000313" key="9">
    <source>
        <dbReference type="EMBL" id="SDI39246.1"/>
    </source>
</evidence>
<evidence type="ECO:0000256" key="4">
    <source>
        <dbReference type="ARBA" id="ARBA00022692"/>
    </source>
</evidence>
<evidence type="ECO:0000256" key="2">
    <source>
        <dbReference type="ARBA" id="ARBA00022448"/>
    </source>
</evidence>
<feature type="transmembrane region" description="Helical" evidence="7">
    <location>
        <begin position="169"/>
        <end position="188"/>
    </location>
</feature>
<evidence type="ECO:0000256" key="6">
    <source>
        <dbReference type="ARBA" id="ARBA00023136"/>
    </source>
</evidence>
<name>A0A1G8K6W5_9BACI</name>
<comment type="subcellular location">
    <subcellularLocation>
        <location evidence="1 7">Cell membrane</location>
        <topology evidence="1 7">Multi-pass membrane protein</topology>
    </subcellularLocation>
</comment>
<dbReference type="Proteomes" id="UP000199017">
    <property type="component" value="Unassembled WGS sequence"/>
</dbReference>
<keyword evidence="2 7" id="KW-0813">Transport</keyword>
<feature type="domain" description="ABC transmembrane type-1" evidence="8">
    <location>
        <begin position="94"/>
        <end position="291"/>
    </location>
</feature>
<dbReference type="PANTHER" id="PTHR43163:SF6">
    <property type="entry name" value="DIPEPTIDE TRANSPORT SYSTEM PERMEASE PROTEIN DPPB-RELATED"/>
    <property type="match status" value="1"/>
</dbReference>
<feature type="transmembrane region" description="Helical" evidence="7">
    <location>
        <begin position="272"/>
        <end position="295"/>
    </location>
</feature>
<dbReference type="Gene3D" id="1.10.3720.10">
    <property type="entry name" value="MetI-like"/>
    <property type="match status" value="1"/>
</dbReference>
<accession>A0A1G8K6W5</accession>
<dbReference type="GO" id="GO:0005886">
    <property type="term" value="C:plasma membrane"/>
    <property type="evidence" value="ECO:0007669"/>
    <property type="project" value="UniProtKB-SubCell"/>
</dbReference>
<dbReference type="Pfam" id="PF19300">
    <property type="entry name" value="BPD_transp_1_N"/>
    <property type="match status" value="1"/>
</dbReference>
<protein>
    <submittedName>
        <fullName evidence="9">Peptide/nickel transport system permease protein</fullName>
    </submittedName>
</protein>
<keyword evidence="4 7" id="KW-0812">Transmembrane</keyword>
<evidence type="ECO:0000256" key="3">
    <source>
        <dbReference type="ARBA" id="ARBA00022475"/>
    </source>
</evidence>
<dbReference type="PANTHER" id="PTHR43163">
    <property type="entry name" value="DIPEPTIDE TRANSPORT SYSTEM PERMEASE PROTEIN DPPB-RELATED"/>
    <property type="match status" value="1"/>
</dbReference>